<dbReference type="CDD" id="cd24015">
    <property type="entry name" value="ASKHA_NBD_PanK-III"/>
    <property type="match status" value="1"/>
</dbReference>
<dbReference type="GO" id="GO:0005737">
    <property type="term" value="C:cytoplasm"/>
    <property type="evidence" value="ECO:0007669"/>
    <property type="project" value="UniProtKB-SubCell"/>
</dbReference>
<keyword evidence="9 16" id="KW-0547">Nucleotide-binding</keyword>
<accession>A0A235EY91</accession>
<evidence type="ECO:0000256" key="9">
    <source>
        <dbReference type="ARBA" id="ARBA00022741"/>
    </source>
</evidence>
<dbReference type="Pfam" id="PF03309">
    <property type="entry name" value="Pan_kinase"/>
    <property type="match status" value="1"/>
</dbReference>
<organism evidence="17 18">
    <name type="scientific">Thauera propionica</name>
    <dbReference type="NCBI Taxonomy" id="2019431"/>
    <lineage>
        <taxon>Bacteria</taxon>
        <taxon>Pseudomonadati</taxon>
        <taxon>Pseudomonadota</taxon>
        <taxon>Betaproteobacteria</taxon>
        <taxon>Rhodocyclales</taxon>
        <taxon>Zoogloeaceae</taxon>
        <taxon>Thauera</taxon>
    </lineage>
</organism>
<dbReference type="OrthoDB" id="9781305at2"/>
<reference evidence="17 18" key="1">
    <citation type="submission" date="2017-07" db="EMBL/GenBank/DDBJ databases">
        <title>Thauera sp. KNDSS-Mac4 genome sequence and assembly.</title>
        <authorList>
            <person name="Mayilraj S."/>
        </authorList>
    </citation>
    <scope>NUCLEOTIDE SEQUENCE [LARGE SCALE GENOMIC DNA]</scope>
    <source>
        <strain evidence="17 18">KNDSS-Mac4</strain>
    </source>
</reference>
<dbReference type="GO" id="GO:0015937">
    <property type="term" value="P:coenzyme A biosynthetic process"/>
    <property type="evidence" value="ECO:0007669"/>
    <property type="project" value="UniProtKB-UniRule"/>
</dbReference>
<evidence type="ECO:0000256" key="7">
    <source>
        <dbReference type="ARBA" id="ARBA00022490"/>
    </source>
</evidence>
<evidence type="ECO:0000313" key="17">
    <source>
        <dbReference type="EMBL" id="OYD53547.1"/>
    </source>
</evidence>
<keyword evidence="11 16" id="KW-0067">ATP-binding</keyword>
<feature type="binding site" evidence="16">
    <location>
        <begin position="6"/>
        <end position="13"/>
    </location>
    <ligand>
        <name>ATP</name>
        <dbReference type="ChEBI" id="CHEBI:30616"/>
    </ligand>
</feature>
<evidence type="ECO:0000256" key="5">
    <source>
        <dbReference type="ARBA" id="ARBA00011738"/>
    </source>
</evidence>
<keyword evidence="7 16" id="KW-0963">Cytoplasm</keyword>
<comment type="cofactor">
    <cofactor evidence="2">
        <name>K(+)</name>
        <dbReference type="ChEBI" id="CHEBI:29103"/>
    </cofactor>
</comment>
<dbReference type="EMBL" id="NOIH01000014">
    <property type="protein sequence ID" value="OYD53547.1"/>
    <property type="molecule type" value="Genomic_DNA"/>
</dbReference>
<evidence type="ECO:0000256" key="6">
    <source>
        <dbReference type="ARBA" id="ARBA00012102"/>
    </source>
</evidence>
<dbReference type="InterPro" id="IPR004619">
    <property type="entry name" value="Type_III_PanK"/>
</dbReference>
<dbReference type="RefSeq" id="WP_094268837.1">
    <property type="nucleotide sequence ID" value="NZ_JAQVFK010000072.1"/>
</dbReference>
<evidence type="ECO:0000256" key="4">
    <source>
        <dbReference type="ARBA" id="ARBA00005225"/>
    </source>
</evidence>
<keyword evidence="10 16" id="KW-0418">Kinase</keyword>
<dbReference type="UniPathway" id="UPA00241">
    <property type="reaction ID" value="UER00352"/>
</dbReference>
<dbReference type="HAMAP" id="MF_01274">
    <property type="entry name" value="Pantothen_kinase_3"/>
    <property type="match status" value="1"/>
</dbReference>
<evidence type="ECO:0000256" key="15">
    <source>
        <dbReference type="ARBA" id="ARBA00040883"/>
    </source>
</evidence>
<feature type="binding site" evidence="16">
    <location>
        <position position="123"/>
    </location>
    <ligand>
        <name>ATP</name>
        <dbReference type="ChEBI" id="CHEBI:30616"/>
    </ligand>
</feature>
<evidence type="ECO:0000256" key="3">
    <source>
        <dbReference type="ARBA" id="ARBA00004496"/>
    </source>
</evidence>
<comment type="cofactor">
    <cofactor evidence="16">
        <name>NH4(+)</name>
        <dbReference type="ChEBI" id="CHEBI:28938"/>
    </cofactor>
    <cofactor evidence="16">
        <name>K(+)</name>
        <dbReference type="ChEBI" id="CHEBI:29103"/>
    </cofactor>
    <text evidence="16">A monovalent cation. Ammonium or potassium.</text>
</comment>
<keyword evidence="13 16" id="KW-0173">Coenzyme A biosynthesis</keyword>
<dbReference type="GO" id="GO:0004594">
    <property type="term" value="F:pantothenate kinase activity"/>
    <property type="evidence" value="ECO:0007669"/>
    <property type="project" value="UniProtKB-UniRule"/>
</dbReference>
<comment type="caution">
    <text evidence="17">The sequence shown here is derived from an EMBL/GenBank/DDBJ whole genome shotgun (WGS) entry which is preliminary data.</text>
</comment>
<evidence type="ECO:0000256" key="1">
    <source>
        <dbReference type="ARBA" id="ARBA00001206"/>
    </source>
</evidence>
<comment type="similarity">
    <text evidence="14 16">Belongs to the type III pantothenate kinase family.</text>
</comment>
<name>A0A235EY91_9RHOO</name>
<comment type="pathway">
    <text evidence="4 16">Cofactor biosynthesis; coenzyme A biosynthesis; CoA from (R)-pantothenate: step 1/5.</text>
</comment>
<dbReference type="GO" id="GO:0005524">
    <property type="term" value="F:ATP binding"/>
    <property type="evidence" value="ECO:0007669"/>
    <property type="project" value="UniProtKB-UniRule"/>
</dbReference>
<feature type="binding site" evidence="16">
    <location>
        <position position="91"/>
    </location>
    <ligand>
        <name>substrate</name>
    </ligand>
</feature>
<dbReference type="NCBIfam" id="TIGR00671">
    <property type="entry name" value="baf"/>
    <property type="match status" value="1"/>
</dbReference>
<evidence type="ECO:0000256" key="8">
    <source>
        <dbReference type="ARBA" id="ARBA00022679"/>
    </source>
</evidence>
<evidence type="ECO:0000256" key="12">
    <source>
        <dbReference type="ARBA" id="ARBA00022958"/>
    </source>
</evidence>
<comment type="function">
    <text evidence="16">Catalyzes the phosphorylation of pantothenate (Pan), the first step in CoA biosynthesis.</text>
</comment>
<gene>
    <name evidence="16" type="primary">coaX</name>
    <name evidence="17" type="ORF">CGK74_12790</name>
</gene>
<comment type="subunit">
    <text evidence="5 16">Homodimer.</text>
</comment>
<evidence type="ECO:0000256" key="13">
    <source>
        <dbReference type="ARBA" id="ARBA00022993"/>
    </source>
</evidence>
<evidence type="ECO:0000256" key="11">
    <source>
        <dbReference type="ARBA" id="ARBA00022840"/>
    </source>
</evidence>
<feature type="binding site" evidence="16">
    <location>
        <begin position="98"/>
        <end position="101"/>
    </location>
    <ligand>
        <name>substrate</name>
    </ligand>
</feature>
<keyword evidence="8 16" id="KW-0808">Transferase</keyword>
<dbReference type="PANTHER" id="PTHR34265:SF1">
    <property type="entry name" value="TYPE III PANTOTHENATE KINASE"/>
    <property type="match status" value="1"/>
</dbReference>
<dbReference type="Gene3D" id="3.30.420.40">
    <property type="match status" value="2"/>
</dbReference>
<evidence type="ECO:0000256" key="16">
    <source>
        <dbReference type="HAMAP-Rule" id="MF_01274"/>
    </source>
</evidence>
<dbReference type="Proteomes" id="UP000215181">
    <property type="component" value="Unassembled WGS sequence"/>
</dbReference>
<evidence type="ECO:0000256" key="10">
    <source>
        <dbReference type="ARBA" id="ARBA00022777"/>
    </source>
</evidence>
<keyword evidence="18" id="KW-1185">Reference proteome</keyword>
<feature type="active site" description="Proton acceptor" evidence="16">
    <location>
        <position position="100"/>
    </location>
</feature>
<dbReference type="SUPFAM" id="SSF53067">
    <property type="entry name" value="Actin-like ATPase domain"/>
    <property type="match status" value="2"/>
</dbReference>
<comment type="catalytic activity">
    <reaction evidence="1 16">
        <text>(R)-pantothenate + ATP = (R)-4'-phosphopantothenate + ADP + H(+)</text>
        <dbReference type="Rhea" id="RHEA:16373"/>
        <dbReference type="ChEBI" id="CHEBI:10986"/>
        <dbReference type="ChEBI" id="CHEBI:15378"/>
        <dbReference type="ChEBI" id="CHEBI:29032"/>
        <dbReference type="ChEBI" id="CHEBI:30616"/>
        <dbReference type="ChEBI" id="CHEBI:456216"/>
        <dbReference type="EC" id="2.7.1.33"/>
    </reaction>
</comment>
<dbReference type="InterPro" id="IPR043129">
    <property type="entry name" value="ATPase_NBD"/>
</dbReference>
<comment type="subcellular location">
    <subcellularLocation>
        <location evidence="3 16">Cytoplasm</location>
    </subcellularLocation>
</comment>
<dbReference type="AlphaFoldDB" id="A0A235EY91"/>
<sequence length="244" mass="25201">MILLIDAGNTRIKWRLLADASAPAALDEGALGHDGIDALGQLRTRHPGPLRVVGSNVAGTDVADRITAALAVNAVEWLCPTQHACGVRNLYDIPGQLGADRWAALIGAHHTHAQACLVVTAGTATTADLLSADGDFLGGLILPGVDLMQASLARGTAQLPLAEGRFVPQPRCTVDAIRSGCLHAQAGAIERMFRQIATERGALCLLGGGAADSFAGLLDIPLRRIDNLVLCGLAVIAGLHSPNA</sequence>
<evidence type="ECO:0000256" key="2">
    <source>
        <dbReference type="ARBA" id="ARBA00001958"/>
    </source>
</evidence>
<comment type="caution">
    <text evidence="16">Lacks conserved residue(s) required for the propagation of feature annotation.</text>
</comment>
<evidence type="ECO:0000313" key="18">
    <source>
        <dbReference type="Proteomes" id="UP000215181"/>
    </source>
</evidence>
<proteinExistence type="inferred from homology"/>
<evidence type="ECO:0000256" key="14">
    <source>
        <dbReference type="ARBA" id="ARBA00038036"/>
    </source>
</evidence>
<feature type="binding site" evidence="16">
    <location>
        <position position="173"/>
    </location>
    <ligand>
        <name>substrate</name>
    </ligand>
</feature>
<keyword evidence="12 16" id="KW-0630">Potassium</keyword>
<protein>
    <recommendedName>
        <fullName evidence="15 16">Type III pantothenate kinase</fullName>
        <ecNumber evidence="6 16">2.7.1.33</ecNumber>
    </recommendedName>
    <alternativeName>
        <fullName evidence="16">PanK-III</fullName>
    </alternativeName>
    <alternativeName>
        <fullName evidence="16">Pantothenic acid kinase</fullName>
    </alternativeName>
</protein>
<dbReference type="PANTHER" id="PTHR34265">
    <property type="entry name" value="TYPE III PANTOTHENATE KINASE"/>
    <property type="match status" value="1"/>
</dbReference>
<dbReference type="EC" id="2.7.1.33" evidence="6 16"/>